<protein>
    <submittedName>
        <fullName evidence="1">Uncharacterized protein</fullName>
    </submittedName>
</protein>
<gene>
    <name evidence="1" type="ORF">QYF61_012463</name>
</gene>
<proteinExistence type="predicted"/>
<reference evidence="1 2" key="1">
    <citation type="journal article" date="2023" name="J. Hered.">
        <title>Chromosome-level genome of the wood stork (Mycteria americana) provides insight into avian chromosome evolution.</title>
        <authorList>
            <person name="Flamio R. Jr."/>
            <person name="Ramstad K.M."/>
        </authorList>
    </citation>
    <scope>NUCLEOTIDE SEQUENCE [LARGE SCALE GENOMIC DNA]</scope>
    <source>
        <strain evidence="1">JAX WOST 10</strain>
    </source>
</reference>
<keyword evidence="2" id="KW-1185">Reference proteome</keyword>
<evidence type="ECO:0000313" key="2">
    <source>
        <dbReference type="Proteomes" id="UP001333110"/>
    </source>
</evidence>
<dbReference type="EMBL" id="JAUNZN010000009">
    <property type="protein sequence ID" value="KAK4816173.1"/>
    <property type="molecule type" value="Genomic_DNA"/>
</dbReference>
<sequence>MLWSLHPWRHSKVIWTWSWATGCRRSNDERSRLSSPTAKSWRKSREATVDINSEDHCCFGRVCFQESYLFDDFAIQQETDFHPRTQQRRTPFWQQTPSVALRIPTPPPTKPQIPQHLIAPTLN</sequence>
<dbReference type="AlphaFoldDB" id="A0AAN7NS85"/>
<dbReference type="Proteomes" id="UP001333110">
    <property type="component" value="Unassembled WGS sequence"/>
</dbReference>
<evidence type="ECO:0000313" key="1">
    <source>
        <dbReference type="EMBL" id="KAK4816173.1"/>
    </source>
</evidence>
<accession>A0AAN7NS85</accession>
<organism evidence="1 2">
    <name type="scientific">Mycteria americana</name>
    <name type="common">Wood stork</name>
    <dbReference type="NCBI Taxonomy" id="33587"/>
    <lineage>
        <taxon>Eukaryota</taxon>
        <taxon>Metazoa</taxon>
        <taxon>Chordata</taxon>
        <taxon>Craniata</taxon>
        <taxon>Vertebrata</taxon>
        <taxon>Euteleostomi</taxon>
        <taxon>Archelosauria</taxon>
        <taxon>Archosauria</taxon>
        <taxon>Dinosauria</taxon>
        <taxon>Saurischia</taxon>
        <taxon>Theropoda</taxon>
        <taxon>Coelurosauria</taxon>
        <taxon>Aves</taxon>
        <taxon>Neognathae</taxon>
        <taxon>Neoaves</taxon>
        <taxon>Aequornithes</taxon>
        <taxon>Ciconiiformes</taxon>
        <taxon>Ciconiidae</taxon>
        <taxon>Mycteria</taxon>
    </lineage>
</organism>
<name>A0AAN7NS85_MYCAM</name>
<comment type="caution">
    <text evidence="1">The sequence shown here is derived from an EMBL/GenBank/DDBJ whole genome shotgun (WGS) entry which is preliminary data.</text>
</comment>